<evidence type="ECO:0000256" key="5">
    <source>
        <dbReference type="ARBA" id="ARBA00022737"/>
    </source>
</evidence>
<evidence type="ECO:0000256" key="4">
    <source>
        <dbReference type="ARBA" id="ARBA00022679"/>
    </source>
</evidence>
<dbReference type="GO" id="GO:0045324">
    <property type="term" value="P:late endosome to vacuole transport"/>
    <property type="evidence" value="ECO:0000318"/>
    <property type="project" value="GO_Central"/>
</dbReference>
<dbReference type="EC" id="2.7.11.1" evidence="1"/>
<evidence type="ECO:0000256" key="2">
    <source>
        <dbReference type="ARBA" id="ARBA00022527"/>
    </source>
</evidence>
<dbReference type="Pfam" id="PF00400">
    <property type="entry name" value="WD40"/>
    <property type="match status" value="1"/>
</dbReference>
<dbReference type="InterPro" id="IPR000719">
    <property type="entry name" value="Prot_kinase_dom"/>
</dbReference>
<reference evidence="11 12" key="1">
    <citation type="journal article" date="2008" name="Nature">
        <title>The genome of the choanoflagellate Monosiga brevicollis and the origin of metazoans.</title>
        <authorList>
            <consortium name="JGI Sequencing"/>
            <person name="King N."/>
            <person name="Westbrook M.J."/>
            <person name="Young S.L."/>
            <person name="Kuo A."/>
            <person name="Abedin M."/>
            <person name="Chapman J."/>
            <person name="Fairclough S."/>
            <person name="Hellsten U."/>
            <person name="Isogai Y."/>
            <person name="Letunic I."/>
            <person name="Marr M."/>
            <person name="Pincus D."/>
            <person name="Putnam N."/>
            <person name="Rokas A."/>
            <person name="Wright K.J."/>
            <person name="Zuzow R."/>
            <person name="Dirks W."/>
            <person name="Good M."/>
            <person name="Goodstein D."/>
            <person name="Lemons D."/>
            <person name="Li W."/>
            <person name="Lyons J.B."/>
            <person name="Morris A."/>
            <person name="Nichols S."/>
            <person name="Richter D.J."/>
            <person name="Salamov A."/>
            <person name="Bork P."/>
            <person name="Lim W.A."/>
            <person name="Manning G."/>
            <person name="Miller W.T."/>
            <person name="McGinnis W."/>
            <person name="Shapiro H."/>
            <person name="Tjian R."/>
            <person name="Grigoriev I.V."/>
            <person name="Rokhsar D."/>
        </authorList>
    </citation>
    <scope>NUCLEOTIDE SEQUENCE [LARGE SCALE GENOMIC DNA]</scope>
    <source>
        <strain evidence="12">MX1 / ATCC 50154</strain>
    </source>
</reference>
<dbReference type="PROSITE" id="PS00108">
    <property type="entry name" value="PROTEIN_KINASE_ST"/>
    <property type="match status" value="1"/>
</dbReference>
<dbReference type="PROSITE" id="PS00678">
    <property type="entry name" value="WD_REPEATS_1"/>
    <property type="match status" value="1"/>
</dbReference>
<evidence type="ECO:0000256" key="7">
    <source>
        <dbReference type="ARBA" id="ARBA00022777"/>
    </source>
</evidence>
<dbReference type="STRING" id="81824.A9V8S5"/>
<dbReference type="Proteomes" id="UP000001357">
    <property type="component" value="Unassembled WGS sequence"/>
</dbReference>
<organism evidence="11 12">
    <name type="scientific">Monosiga brevicollis</name>
    <name type="common">Choanoflagellate</name>
    <dbReference type="NCBI Taxonomy" id="81824"/>
    <lineage>
        <taxon>Eukaryota</taxon>
        <taxon>Choanoflagellata</taxon>
        <taxon>Craspedida</taxon>
        <taxon>Salpingoecidae</taxon>
        <taxon>Monosiga</taxon>
    </lineage>
</organism>
<accession>A9V8S5</accession>
<dbReference type="InterPro" id="IPR045162">
    <property type="entry name" value="Vps15-like"/>
</dbReference>
<dbReference type="InterPro" id="IPR011989">
    <property type="entry name" value="ARM-like"/>
</dbReference>
<evidence type="ECO:0000256" key="8">
    <source>
        <dbReference type="ARBA" id="ARBA00022840"/>
    </source>
</evidence>
<keyword evidence="4" id="KW-0808">Transferase</keyword>
<dbReference type="InterPro" id="IPR001680">
    <property type="entry name" value="WD40_rpt"/>
</dbReference>
<name>A9V8S5_MONBE</name>
<keyword evidence="7" id="KW-0418">Kinase</keyword>
<dbReference type="PROSITE" id="PS50082">
    <property type="entry name" value="WD_REPEATS_2"/>
    <property type="match status" value="1"/>
</dbReference>
<dbReference type="PROSITE" id="PS50294">
    <property type="entry name" value="WD_REPEATS_REGION"/>
    <property type="match status" value="1"/>
</dbReference>
<dbReference type="SUPFAM" id="SSF50978">
    <property type="entry name" value="WD40 repeat-like"/>
    <property type="match status" value="1"/>
</dbReference>
<dbReference type="GO" id="GO:0004674">
    <property type="term" value="F:protein serine/threonine kinase activity"/>
    <property type="evidence" value="ECO:0000318"/>
    <property type="project" value="GO_Central"/>
</dbReference>
<keyword evidence="8" id="KW-0067">ATP-binding</keyword>
<sequence length="1289" mass="143612">MGNQLTAAPSQVQPLEIYFAELSGYTYLSTVHSTRFLKTALANVQGDRRIVKVLVYPDAKASQQTASYERERNILRHYWEQLHASPHALCYDKDPITSNNAAFLLRDYAYTNLYDRLSTRPLLSRLEKLWMLYQLLHALRDAHAKNIFHGDLKPDNILLTSWQWVMLSDWAPFKPGMLADNNPMAFDFFFDTSGKRSCLLAPERFYTPRSKDGTEELYRDEALTAAMDMFAVGADKARLLNPTTNLCLNYTRYFALPSPDPSCIIFELFTDGLNLFDFSTLLTYRLTSIKLPVSKCATILASSFPICLSFPASTHYDVPQNQSTIDDKLAQLDEPAIRDLVQTLVQRDPKLRPSAAQLMEQLTGSLFPSAFAGLHTSLEKLPLIRSSQHEVCINSAAATRVHHMARECNSLLKAAGQSSIDQAAVGVVATNVLFANLRHLHQLQAQLTCVNTVRKLIPCVDDGIRLERFVPHLTYLCLKQHPARLRASALSALLSALQLVSKVELAHVQLFTHYIFPNLLHLIEDDAPSDVAGQEQLASTGKDVYQHQLEHLEFIVKDSSSMVRRAFLLSSLDRLCPSLGPTKTATQLLAHMMSYLNERNDWRLRAAFFTGISNVAVYLGRENLKVGLDPFLIQGLSDSEEFVVHHTLQAIIEMTKANILPAGRKRDFTKTVFALLLHPNNWIRAAAIDYVTTVAGMISEYDMHAYLMHELKGFLAYPVVSLLDKALLITALRPPLPRGLFEVLVTHENFGVVEELLSELSVQRAGPRQVQLSEKQQMLYNQLLKLHMRVQDEQAAALLLGFIRQIERLSLDATEATAAIMLGDATEEGPCWLIGANQYRWGLGRADRRANTSKAPVVPSAPWVPQGAMIAHLHEHRARVSAIASLPGSGRALTASKDGTVKLWNLAEMTHAVTPCASEQTFTQFEGPLRQQFAASSGSKVVLYDIQKVATASAVEMPDQARSRVMGLTGARAHTFSRAIVAAYTTSNRICILDHRQKRVSSSMSLANDYGLMSSAVMSPDGLWLAGGTSAGVLSVWDLRFHKTVVHWRDAPRIEHLGLFPHDFDSTRPPQIVAAVGDWTLTSWNMRTRQRQQLFQVARENIALPLELPSPSSLPAPRSAYDFHADAVRSDMTSSDQVNLSVSWTQLKEREKRDFLISYVNINITCVSATESDSPLVIVGDNHRQITVWNTAVTSDSFGFGQKDAKEFETETQRHMVLTRPKPAPMPADNDFQPGPVAPSCHHRAPLSAVALVTENNGLVVSADTSGVVKERQRIENKSSENLITMSQT</sequence>
<dbReference type="Gene3D" id="1.25.10.10">
    <property type="entry name" value="Leucine-rich Repeat Variant"/>
    <property type="match status" value="1"/>
</dbReference>
<evidence type="ECO:0000256" key="3">
    <source>
        <dbReference type="ARBA" id="ARBA00022574"/>
    </source>
</evidence>
<dbReference type="FunCoup" id="A9V8S5">
    <property type="interactions" value="1228"/>
</dbReference>
<evidence type="ECO:0000256" key="9">
    <source>
        <dbReference type="PROSITE-ProRule" id="PRU00221"/>
    </source>
</evidence>
<keyword evidence="2" id="KW-0723">Serine/threonine-protein kinase</keyword>
<dbReference type="Gene3D" id="1.10.510.10">
    <property type="entry name" value="Transferase(Phosphotransferase) domain 1"/>
    <property type="match status" value="1"/>
</dbReference>
<dbReference type="PROSITE" id="PS50011">
    <property type="entry name" value="PROTEIN_KINASE_DOM"/>
    <property type="match status" value="1"/>
</dbReference>
<dbReference type="InterPro" id="IPR019775">
    <property type="entry name" value="WD40_repeat_CS"/>
</dbReference>
<dbReference type="Gene3D" id="2.130.10.10">
    <property type="entry name" value="YVTN repeat-like/Quinoprotein amine dehydrogenase"/>
    <property type="match status" value="2"/>
</dbReference>
<dbReference type="GO" id="GO:0005524">
    <property type="term" value="F:ATP binding"/>
    <property type="evidence" value="ECO:0007669"/>
    <property type="project" value="UniProtKB-KW"/>
</dbReference>
<dbReference type="eggNOG" id="KOG1240">
    <property type="taxonomic scope" value="Eukaryota"/>
</dbReference>
<feature type="domain" description="Protein kinase" evidence="10">
    <location>
        <begin position="25"/>
        <end position="378"/>
    </location>
</feature>
<proteinExistence type="predicted"/>
<dbReference type="RefSeq" id="XP_001749118.1">
    <property type="nucleotide sequence ID" value="XM_001749066.1"/>
</dbReference>
<dbReference type="GO" id="GO:0005770">
    <property type="term" value="C:late endosome"/>
    <property type="evidence" value="ECO:0000318"/>
    <property type="project" value="GO_Central"/>
</dbReference>
<dbReference type="InParanoid" id="A9V8S5"/>
<keyword evidence="6" id="KW-0547">Nucleotide-binding</keyword>
<dbReference type="PANTHER" id="PTHR17583:SF0">
    <property type="entry name" value="PHOSPHOINOSITIDE 3-KINASE REGULATORY SUBUNIT 4"/>
    <property type="match status" value="1"/>
</dbReference>
<evidence type="ECO:0000256" key="1">
    <source>
        <dbReference type="ARBA" id="ARBA00012513"/>
    </source>
</evidence>
<dbReference type="GO" id="GO:0034272">
    <property type="term" value="C:phosphatidylinositol 3-kinase complex, class III, type II"/>
    <property type="evidence" value="ECO:0000318"/>
    <property type="project" value="GO_Central"/>
</dbReference>
<dbReference type="GeneID" id="5894525"/>
<dbReference type="InterPro" id="IPR036322">
    <property type="entry name" value="WD40_repeat_dom_sf"/>
</dbReference>
<dbReference type="SMART" id="SM00220">
    <property type="entry name" value="S_TKc"/>
    <property type="match status" value="1"/>
</dbReference>
<dbReference type="SMART" id="SM00320">
    <property type="entry name" value="WD40"/>
    <property type="match status" value="4"/>
</dbReference>
<dbReference type="InterPro" id="IPR015943">
    <property type="entry name" value="WD40/YVTN_repeat-like_dom_sf"/>
</dbReference>
<dbReference type="GO" id="GO:0034271">
    <property type="term" value="C:phosphatidylinositol 3-kinase complex, class III, type I"/>
    <property type="evidence" value="ECO:0000318"/>
    <property type="project" value="GO_Central"/>
</dbReference>
<evidence type="ECO:0000259" key="10">
    <source>
        <dbReference type="PROSITE" id="PS50011"/>
    </source>
</evidence>
<keyword evidence="3 9" id="KW-0853">WD repeat</keyword>
<dbReference type="InterPro" id="IPR016024">
    <property type="entry name" value="ARM-type_fold"/>
</dbReference>
<dbReference type="Pfam" id="PF00069">
    <property type="entry name" value="Pkinase"/>
    <property type="match status" value="1"/>
</dbReference>
<dbReference type="EMBL" id="CH991569">
    <property type="protein sequence ID" value="EDQ85924.1"/>
    <property type="molecule type" value="Genomic_DNA"/>
</dbReference>
<dbReference type="GO" id="GO:0000425">
    <property type="term" value="P:pexophagy"/>
    <property type="evidence" value="ECO:0000318"/>
    <property type="project" value="GO_Central"/>
</dbReference>
<dbReference type="InterPro" id="IPR011009">
    <property type="entry name" value="Kinase-like_dom_sf"/>
</dbReference>
<evidence type="ECO:0000313" key="11">
    <source>
        <dbReference type="EMBL" id="EDQ85924.1"/>
    </source>
</evidence>
<dbReference type="GO" id="GO:0071561">
    <property type="term" value="C:nucleus-vacuole junction"/>
    <property type="evidence" value="ECO:0000318"/>
    <property type="project" value="GO_Central"/>
</dbReference>
<keyword evidence="5" id="KW-0677">Repeat</keyword>
<dbReference type="KEGG" id="mbr:MONBRDRAFT_33961"/>
<protein>
    <recommendedName>
        <fullName evidence="1">non-specific serine/threonine protein kinase</fullName>
        <ecNumber evidence="1">2.7.11.1</ecNumber>
    </recommendedName>
</protein>
<keyword evidence="12" id="KW-1185">Reference proteome</keyword>
<evidence type="ECO:0000313" key="12">
    <source>
        <dbReference type="Proteomes" id="UP000001357"/>
    </source>
</evidence>
<dbReference type="Pfam" id="PF22956">
    <property type="entry name" value="VPS15-like_hel"/>
    <property type="match status" value="2"/>
</dbReference>
<evidence type="ECO:0000256" key="6">
    <source>
        <dbReference type="ARBA" id="ARBA00022741"/>
    </source>
</evidence>
<dbReference type="SUPFAM" id="SSF48371">
    <property type="entry name" value="ARM repeat"/>
    <property type="match status" value="1"/>
</dbReference>
<dbReference type="InterPro" id="IPR055231">
    <property type="entry name" value="2AA_helical"/>
</dbReference>
<dbReference type="PANTHER" id="PTHR17583">
    <property type="entry name" value="PHOSPHOINOSITIDE 3-KINASE REGULATORY SUBUNIT 4"/>
    <property type="match status" value="1"/>
</dbReference>
<feature type="repeat" description="WD" evidence="9">
    <location>
        <begin position="873"/>
        <end position="914"/>
    </location>
</feature>
<dbReference type="SUPFAM" id="SSF56112">
    <property type="entry name" value="Protein kinase-like (PK-like)"/>
    <property type="match status" value="1"/>
</dbReference>
<gene>
    <name evidence="11" type="ORF">MONBRDRAFT_33961</name>
</gene>
<dbReference type="InterPro" id="IPR008271">
    <property type="entry name" value="Ser/Thr_kinase_AS"/>
</dbReference>
<dbReference type="GO" id="GO:0006623">
    <property type="term" value="P:protein targeting to vacuole"/>
    <property type="evidence" value="ECO:0000318"/>
    <property type="project" value="GO_Central"/>
</dbReference>